<dbReference type="AlphaFoldDB" id="A0AA41X4Z2"/>
<organism evidence="1 2">
    <name type="scientific">Ectobacillus ponti</name>
    <dbReference type="NCBI Taxonomy" id="2961894"/>
    <lineage>
        <taxon>Bacteria</taxon>
        <taxon>Bacillati</taxon>
        <taxon>Bacillota</taxon>
        <taxon>Bacilli</taxon>
        <taxon>Bacillales</taxon>
        <taxon>Bacillaceae</taxon>
        <taxon>Ectobacillus</taxon>
    </lineage>
</organism>
<dbReference type="RefSeq" id="WP_254758763.1">
    <property type="nucleotide sequence ID" value="NZ_JANCLT010000004.1"/>
</dbReference>
<comment type="caution">
    <text evidence="1">The sequence shown here is derived from an EMBL/GenBank/DDBJ whole genome shotgun (WGS) entry which is preliminary data.</text>
</comment>
<evidence type="ECO:0000313" key="2">
    <source>
        <dbReference type="Proteomes" id="UP001156102"/>
    </source>
</evidence>
<evidence type="ECO:0000313" key="1">
    <source>
        <dbReference type="EMBL" id="MCP8968852.1"/>
    </source>
</evidence>
<dbReference type="Proteomes" id="UP001156102">
    <property type="component" value="Unassembled WGS sequence"/>
</dbReference>
<dbReference type="InterPro" id="IPR025082">
    <property type="entry name" value="DUF3964"/>
</dbReference>
<dbReference type="EMBL" id="JANCLT010000004">
    <property type="protein sequence ID" value="MCP8968852.1"/>
    <property type="molecule type" value="Genomic_DNA"/>
</dbReference>
<reference evidence="1" key="1">
    <citation type="submission" date="2022-07" db="EMBL/GenBank/DDBJ databases">
        <authorList>
            <person name="Li W.-J."/>
            <person name="Deng Q.-Q."/>
        </authorList>
    </citation>
    <scope>NUCLEOTIDE SEQUENCE</scope>
    <source>
        <strain evidence="1">SYSU M60031</strain>
    </source>
</reference>
<gene>
    <name evidence="1" type="ORF">NK662_09910</name>
</gene>
<protein>
    <submittedName>
        <fullName evidence="1">DUF3964 family protein</fullName>
    </submittedName>
</protein>
<dbReference type="Pfam" id="PF13107">
    <property type="entry name" value="DUF3964"/>
    <property type="match status" value="1"/>
</dbReference>
<sequence>MQRAERIRSLPFFQDKEGLARQIIRLEQEENMYLPNEFAIKQVPPYDFDGKEAVIGRIHDFYYIGIQNGSGSWKYQAFASEIKCKEFFINLPDITDRQLAFWLHNIEMLS</sequence>
<proteinExistence type="predicted"/>
<keyword evidence="2" id="KW-1185">Reference proteome</keyword>
<name>A0AA41X4Z2_9BACI</name>
<accession>A0AA41X4Z2</accession>